<dbReference type="InterPro" id="IPR007330">
    <property type="entry name" value="MIT_dom"/>
</dbReference>
<dbReference type="Gene3D" id="1.20.58.80">
    <property type="entry name" value="Phosphotransferase system, lactose/cellobiose-type IIA subunit"/>
    <property type="match status" value="2"/>
</dbReference>
<dbReference type="Pfam" id="PF04212">
    <property type="entry name" value="MIT"/>
    <property type="match status" value="1"/>
</dbReference>
<evidence type="ECO:0000313" key="2">
    <source>
        <dbReference type="Proteomes" id="UP000887566"/>
    </source>
</evidence>
<dbReference type="WBParaSite" id="PSAMB.scaffold6421size9537.g28516.t1">
    <property type="protein sequence ID" value="PSAMB.scaffold6421size9537.g28516.t1"/>
    <property type="gene ID" value="PSAMB.scaffold6421size9537.g28516"/>
</dbReference>
<organism evidence="2 3">
    <name type="scientific">Plectus sambesii</name>
    <dbReference type="NCBI Taxonomy" id="2011161"/>
    <lineage>
        <taxon>Eukaryota</taxon>
        <taxon>Metazoa</taxon>
        <taxon>Ecdysozoa</taxon>
        <taxon>Nematoda</taxon>
        <taxon>Chromadorea</taxon>
        <taxon>Plectida</taxon>
        <taxon>Plectina</taxon>
        <taxon>Plectoidea</taxon>
        <taxon>Plectidae</taxon>
        <taxon>Plectus</taxon>
    </lineage>
</organism>
<dbReference type="Proteomes" id="UP000887566">
    <property type="component" value="Unplaced"/>
</dbReference>
<dbReference type="InterPro" id="IPR036181">
    <property type="entry name" value="MIT_dom_sf"/>
</dbReference>
<reference evidence="3" key="1">
    <citation type="submission" date="2022-11" db="UniProtKB">
        <authorList>
            <consortium name="WormBaseParasite"/>
        </authorList>
    </citation>
    <scope>IDENTIFICATION</scope>
</reference>
<proteinExistence type="predicted"/>
<feature type="domain" description="MIT" evidence="1">
    <location>
        <begin position="76"/>
        <end position="154"/>
    </location>
</feature>
<dbReference type="SUPFAM" id="SSF116846">
    <property type="entry name" value="MIT domain"/>
    <property type="match status" value="2"/>
</dbReference>
<accession>A0A914X4V6</accession>
<evidence type="ECO:0000313" key="3">
    <source>
        <dbReference type="WBParaSite" id="PSAMB.scaffold6421size9537.g28516.t1"/>
    </source>
</evidence>
<evidence type="ECO:0000259" key="1">
    <source>
        <dbReference type="SMART" id="SM00745"/>
    </source>
</evidence>
<name>A0A914X4V6_9BILA</name>
<dbReference type="SMART" id="SM00745">
    <property type="entry name" value="MIT"/>
    <property type="match status" value="1"/>
</dbReference>
<sequence>NHVETIKLITEAVELYLPALQLIEDELERQRMRTKVQGYLRRAEHLKKALRPDARAPDSARSSPDKLDLLEELWSDTPQVRASILVATKAEELETGENWSAALDKYQLAIEAMLQVLNREPLGRRKDVLRNRVERWLRRAEQLQLYVDVSKLNLSRVAETEKAEAALEEDTEKLAKQQQCFVQ</sequence>
<protein>
    <submittedName>
        <fullName evidence="3">MIT domain-containing protein</fullName>
    </submittedName>
</protein>
<dbReference type="AlphaFoldDB" id="A0A914X4V6"/>
<keyword evidence="2" id="KW-1185">Reference proteome</keyword>